<dbReference type="EMBL" id="BK015626">
    <property type="protein sequence ID" value="DAE16507.1"/>
    <property type="molecule type" value="Genomic_DNA"/>
</dbReference>
<sequence>MRIIKAIRNAKRLEKENAELRKAIEEALQDLQDTECPLGVRALSASIRLERALEKDSEELQLNRIQKK</sequence>
<organism evidence="2">
    <name type="scientific">Siphoviridae sp. ctqBH20</name>
    <dbReference type="NCBI Taxonomy" id="2825680"/>
    <lineage>
        <taxon>Viruses</taxon>
        <taxon>Duplodnaviria</taxon>
        <taxon>Heunggongvirae</taxon>
        <taxon>Uroviricota</taxon>
        <taxon>Caudoviricetes</taxon>
    </lineage>
</organism>
<feature type="coiled-coil region" evidence="1">
    <location>
        <begin position="3"/>
        <end position="30"/>
    </location>
</feature>
<keyword evidence="1" id="KW-0175">Coiled coil</keyword>
<reference evidence="2" key="1">
    <citation type="journal article" date="2021" name="Proc. Natl. Acad. Sci. U.S.A.">
        <title>A Catalog of Tens of Thousands of Viruses from Human Metagenomes Reveals Hidden Associations with Chronic Diseases.</title>
        <authorList>
            <person name="Tisza M.J."/>
            <person name="Buck C.B."/>
        </authorList>
    </citation>
    <scope>NUCLEOTIDE SEQUENCE</scope>
    <source>
        <strain evidence="2">CtqBH20</strain>
    </source>
</reference>
<evidence type="ECO:0000256" key="1">
    <source>
        <dbReference type="SAM" id="Coils"/>
    </source>
</evidence>
<proteinExistence type="predicted"/>
<evidence type="ECO:0000313" key="2">
    <source>
        <dbReference type="EMBL" id="DAE16507.1"/>
    </source>
</evidence>
<accession>A0A8S5QCC2</accession>
<protein>
    <submittedName>
        <fullName evidence="2">Aminoacyl tRNA synthase complex protein</fullName>
    </submittedName>
</protein>
<name>A0A8S5QCC2_9CAUD</name>